<protein>
    <submittedName>
        <fullName evidence="10">Uncharacterized protein</fullName>
    </submittedName>
</protein>
<evidence type="ECO:0000256" key="4">
    <source>
        <dbReference type="ARBA" id="ARBA00022679"/>
    </source>
</evidence>
<dbReference type="InterPro" id="IPR001214">
    <property type="entry name" value="SET_dom"/>
</dbReference>
<dbReference type="PROSITE" id="PS50280">
    <property type="entry name" value="SET"/>
    <property type="match status" value="1"/>
</dbReference>
<dbReference type="InterPro" id="IPR003616">
    <property type="entry name" value="Post-SET_dom"/>
</dbReference>
<dbReference type="GO" id="GO:0046872">
    <property type="term" value="F:metal ion binding"/>
    <property type="evidence" value="ECO:0007669"/>
    <property type="project" value="UniProtKB-KW"/>
</dbReference>
<dbReference type="SUPFAM" id="SSF82199">
    <property type="entry name" value="SET domain"/>
    <property type="match status" value="1"/>
</dbReference>
<dbReference type="InterPro" id="IPR050973">
    <property type="entry name" value="H3K9_Histone-Lys_N-MTase"/>
</dbReference>
<dbReference type="GO" id="GO:0008757">
    <property type="term" value="F:S-adenosylmethionine-dependent methyltransferase activity"/>
    <property type="evidence" value="ECO:0007669"/>
    <property type="project" value="UniProtKB-ARBA"/>
</dbReference>
<comment type="subcellular location">
    <subcellularLocation>
        <location evidence="1">Chromosome</location>
    </subcellularLocation>
</comment>
<evidence type="ECO:0000256" key="5">
    <source>
        <dbReference type="ARBA" id="ARBA00022691"/>
    </source>
</evidence>
<keyword evidence="3" id="KW-0489">Methyltransferase</keyword>
<dbReference type="GO" id="GO:0008170">
    <property type="term" value="F:N-methyltransferase activity"/>
    <property type="evidence" value="ECO:0007669"/>
    <property type="project" value="UniProtKB-ARBA"/>
</dbReference>
<dbReference type="EMBL" id="JABFTP020000001">
    <property type="protein sequence ID" value="KAL3265382.1"/>
    <property type="molecule type" value="Genomic_DNA"/>
</dbReference>
<keyword evidence="4" id="KW-0808">Transferase</keyword>
<dbReference type="Pfam" id="PF00856">
    <property type="entry name" value="SET"/>
    <property type="match status" value="1"/>
</dbReference>
<evidence type="ECO:0000256" key="2">
    <source>
        <dbReference type="ARBA" id="ARBA00022454"/>
    </source>
</evidence>
<name>A0ABD2MGB0_9CUCU</name>
<proteinExistence type="predicted"/>
<evidence type="ECO:0000313" key="11">
    <source>
        <dbReference type="Proteomes" id="UP001516400"/>
    </source>
</evidence>
<sequence>MARKLYDKYKRKYFMNFIFCVNEKFGENIVKTIIDPTESGNIGRYINHSCEPNCKLYTIRINNEVPKLCIFACKDINESEEICFDYGENISTDTPLDYKDRVACLCGKPTCRKYLPYDKNSFN</sequence>
<evidence type="ECO:0000259" key="9">
    <source>
        <dbReference type="PROSITE" id="PS50868"/>
    </source>
</evidence>
<evidence type="ECO:0000256" key="1">
    <source>
        <dbReference type="ARBA" id="ARBA00004286"/>
    </source>
</evidence>
<gene>
    <name evidence="10" type="ORF">HHI36_009589</name>
</gene>
<keyword evidence="6" id="KW-0479">Metal-binding</keyword>
<keyword evidence="2" id="KW-0158">Chromosome</keyword>
<dbReference type="Gene3D" id="2.170.270.10">
    <property type="entry name" value="SET domain"/>
    <property type="match status" value="1"/>
</dbReference>
<dbReference type="Proteomes" id="UP001516400">
    <property type="component" value="Unassembled WGS sequence"/>
</dbReference>
<dbReference type="AlphaFoldDB" id="A0ABD2MGB0"/>
<evidence type="ECO:0000259" key="8">
    <source>
        <dbReference type="PROSITE" id="PS50280"/>
    </source>
</evidence>
<dbReference type="GO" id="GO:0008276">
    <property type="term" value="F:protein methyltransferase activity"/>
    <property type="evidence" value="ECO:0007669"/>
    <property type="project" value="UniProtKB-ARBA"/>
</dbReference>
<evidence type="ECO:0000256" key="3">
    <source>
        <dbReference type="ARBA" id="ARBA00022603"/>
    </source>
</evidence>
<dbReference type="GO" id="GO:0032259">
    <property type="term" value="P:methylation"/>
    <property type="evidence" value="ECO:0007669"/>
    <property type="project" value="UniProtKB-KW"/>
</dbReference>
<dbReference type="SMART" id="SM00317">
    <property type="entry name" value="SET"/>
    <property type="match status" value="1"/>
</dbReference>
<dbReference type="InterPro" id="IPR046341">
    <property type="entry name" value="SET_dom_sf"/>
</dbReference>
<organism evidence="10 11">
    <name type="scientific">Cryptolaemus montrouzieri</name>
    <dbReference type="NCBI Taxonomy" id="559131"/>
    <lineage>
        <taxon>Eukaryota</taxon>
        <taxon>Metazoa</taxon>
        <taxon>Ecdysozoa</taxon>
        <taxon>Arthropoda</taxon>
        <taxon>Hexapoda</taxon>
        <taxon>Insecta</taxon>
        <taxon>Pterygota</taxon>
        <taxon>Neoptera</taxon>
        <taxon>Endopterygota</taxon>
        <taxon>Coleoptera</taxon>
        <taxon>Polyphaga</taxon>
        <taxon>Cucujiformia</taxon>
        <taxon>Coccinelloidea</taxon>
        <taxon>Coccinellidae</taxon>
        <taxon>Scymninae</taxon>
        <taxon>Scymnini</taxon>
        <taxon>Cryptolaemus</taxon>
    </lineage>
</organism>
<accession>A0ABD2MGB0</accession>
<dbReference type="GO" id="GO:0005694">
    <property type="term" value="C:chromosome"/>
    <property type="evidence" value="ECO:0007669"/>
    <property type="project" value="UniProtKB-SubCell"/>
</dbReference>
<feature type="domain" description="SET" evidence="8">
    <location>
        <begin position="1"/>
        <end position="87"/>
    </location>
</feature>
<dbReference type="PANTHER" id="PTHR46223">
    <property type="entry name" value="HISTONE-LYSINE N-METHYLTRANSFERASE SUV39H"/>
    <property type="match status" value="1"/>
</dbReference>
<dbReference type="PANTHER" id="PTHR46223:SF3">
    <property type="entry name" value="HISTONE-LYSINE N-METHYLTRANSFERASE SET-23"/>
    <property type="match status" value="1"/>
</dbReference>
<evidence type="ECO:0000256" key="7">
    <source>
        <dbReference type="ARBA" id="ARBA00022833"/>
    </source>
</evidence>
<keyword evidence="7" id="KW-0862">Zinc</keyword>
<evidence type="ECO:0000313" key="10">
    <source>
        <dbReference type="EMBL" id="KAL3265382.1"/>
    </source>
</evidence>
<reference evidence="10 11" key="1">
    <citation type="journal article" date="2021" name="BMC Biol.">
        <title>Horizontally acquired antibacterial genes associated with adaptive radiation of ladybird beetles.</title>
        <authorList>
            <person name="Li H.S."/>
            <person name="Tang X.F."/>
            <person name="Huang Y.H."/>
            <person name="Xu Z.Y."/>
            <person name="Chen M.L."/>
            <person name="Du X.Y."/>
            <person name="Qiu B.Y."/>
            <person name="Chen P.T."/>
            <person name="Zhang W."/>
            <person name="Slipinski A."/>
            <person name="Escalona H.E."/>
            <person name="Waterhouse R.M."/>
            <person name="Zwick A."/>
            <person name="Pang H."/>
        </authorList>
    </citation>
    <scope>NUCLEOTIDE SEQUENCE [LARGE SCALE GENOMIC DNA]</scope>
    <source>
        <strain evidence="10">SYSU2018</strain>
    </source>
</reference>
<evidence type="ECO:0000256" key="6">
    <source>
        <dbReference type="ARBA" id="ARBA00022723"/>
    </source>
</evidence>
<keyword evidence="5" id="KW-0949">S-adenosyl-L-methionine</keyword>
<feature type="domain" description="Post-SET" evidence="9">
    <location>
        <begin position="100"/>
        <end position="116"/>
    </location>
</feature>
<keyword evidence="11" id="KW-1185">Reference proteome</keyword>
<dbReference type="PROSITE" id="PS50868">
    <property type="entry name" value="POST_SET"/>
    <property type="match status" value="1"/>
</dbReference>
<comment type="caution">
    <text evidence="10">The sequence shown here is derived from an EMBL/GenBank/DDBJ whole genome shotgun (WGS) entry which is preliminary data.</text>
</comment>